<dbReference type="EMBL" id="BPLQ01010622">
    <property type="protein sequence ID" value="GIY51926.1"/>
    <property type="molecule type" value="Genomic_DNA"/>
</dbReference>
<protein>
    <submittedName>
        <fullName evidence="1">Uncharacterized protein</fullName>
    </submittedName>
</protein>
<sequence length="104" mass="12003">MSSYVTHARKEVKRGKPKPRSLHFISRVRKVRNHRLITSLSDSFFLDKCSWFRGVQLVSSTDASLMKVMDPLFYSREGLSPFARLMKATDCFFPLVNARPLLPV</sequence>
<evidence type="ECO:0000313" key="2">
    <source>
        <dbReference type="Proteomes" id="UP001054837"/>
    </source>
</evidence>
<name>A0AAV4U2C7_9ARAC</name>
<comment type="caution">
    <text evidence="1">The sequence shown here is derived from an EMBL/GenBank/DDBJ whole genome shotgun (WGS) entry which is preliminary data.</text>
</comment>
<dbReference type="Proteomes" id="UP001054837">
    <property type="component" value="Unassembled WGS sequence"/>
</dbReference>
<accession>A0AAV4U2C7</accession>
<gene>
    <name evidence="1" type="ORF">CDAR_597051</name>
</gene>
<dbReference type="AlphaFoldDB" id="A0AAV4U2C7"/>
<proteinExistence type="predicted"/>
<keyword evidence="2" id="KW-1185">Reference proteome</keyword>
<evidence type="ECO:0000313" key="1">
    <source>
        <dbReference type="EMBL" id="GIY51926.1"/>
    </source>
</evidence>
<reference evidence="1 2" key="1">
    <citation type="submission" date="2021-06" db="EMBL/GenBank/DDBJ databases">
        <title>Caerostris darwini draft genome.</title>
        <authorList>
            <person name="Kono N."/>
            <person name="Arakawa K."/>
        </authorList>
    </citation>
    <scope>NUCLEOTIDE SEQUENCE [LARGE SCALE GENOMIC DNA]</scope>
</reference>
<organism evidence="1 2">
    <name type="scientific">Caerostris darwini</name>
    <dbReference type="NCBI Taxonomy" id="1538125"/>
    <lineage>
        <taxon>Eukaryota</taxon>
        <taxon>Metazoa</taxon>
        <taxon>Ecdysozoa</taxon>
        <taxon>Arthropoda</taxon>
        <taxon>Chelicerata</taxon>
        <taxon>Arachnida</taxon>
        <taxon>Araneae</taxon>
        <taxon>Araneomorphae</taxon>
        <taxon>Entelegynae</taxon>
        <taxon>Araneoidea</taxon>
        <taxon>Araneidae</taxon>
        <taxon>Caerostris</taxon>
    </lineage>
</organism>